<dbReference type="InterPro" id="IPR023610">
    <property type="entry name" value="PInositol-4/5-P-5/4-kinase"/>
</dbReference>
<protein>
    <recommendedName>
        <fullName evidence="3">PIPK domain-containing protein</fullName>
    </recommendedName>
</protein>
<keyword evidence="1" id="KW-0808">Transferase</keyword>
<accession>A0A7R9YC01</accession>
<feature type="region of interest" description="Disordered" evidence="2">
    <location>
        <begin position="412"/>
        <end position="445"/>
    </location>
</feature>
<dbReference type="Pfam" id="PF01504">
    <property type="entry name" value="PIP5K"/>
    <property type="match status" value="1"/>
</dbReference>
<name>A0A7R9YC01_9STRA</name>
<reference evidence="4" key="1">
    <citation type="submission" date="2021-01" db="EMBL/GenBank/DDBJ databases">
        <authorList>
            <person name="Corre E."/>
            <person name="Pelletier E."/>
            <person name="Niang G."/>
            <person name="Scheremetjew M."/>
            <person name="Finn R."/>
            <person name="Kale V."/>
            <person name="Holt S."/>
            <person name="Cochrane G."/>
            <person name="Meng A."/>
            <person name="Brown T."/>
            <person name="Cohen L."/>
        </authorList>
    </citation>
    <scope>NUCLEOTIDE SEQUENCE</scope>
    <source>
        <strain evidence="4">CCMP2078</strain>
    </source>
</reference>
<feature type="compositionally biased region" description="Basic and acidic residues" evidence="2">
    <location>
        <begin position="588"/>
        <end position="600"/>
    </location>
</feature>
<dbReference type="InterPro" id="IPR002498">
    <property type="entry name" value="PInositol-4-P-4/5-kinase_core"/>
</dbReference>
<evidence type="ECO:0000259" key="3">
    <source>
        <dbReference type="PROSITE" id="PS51455"/>
    </source>
</evidence>
<proteinExistence type="predicted"/>
<feature type="domain" description="PIPK" evidence="3">
    <location>
        <begin position="87"/>
        <end position="715"/>
    </location>
</feature>
<evidence type="ECO:0000256" key="2">
    <source>
        <dbReference type="SAM" id="MobiDB-lite"/>
    </source>
</evidence>
<dbReference type="GO" id="GO:0005524">
    <property type="term" value="F:ATP binding"/>
    <property type="evidence" value="ECO:0007669"/>
    <property type="project" value="UniProtKB-UniRule"/>
</dbReference>
<feature type="compositionally biased region" description="Low complexity" evidence="2">
    <location>
        <begin position="421"/>
        <end position="440"/>
    </location>
</feature>
<evidence type="ECO:0000256" key="1">
    <source>
        <dbReference type="PROSITE-ProRule" id="PRU00781"/>
    </source>
</evidence>
<evidence type="ECO:0000313" key="4">
    <source>
        <dbReference type="EMBL" id="CAD8256577.1"/>
    </source>
</evidence>
<dbReference type="PROSITE" id="PS51455">
    <property type="entry name" value="PIPK"/>
    <property type="match status" value="1"/>
</dbReference>
<dbReference type="Gene3D" id="3.30.800.10">
    <property type="entry name" value="Phosphatidylinositol Phosphate Kinase II Beta"/>
    <property type="match status" value="1"/>
</dbReference>
<organism evidence="4">
    <name type="scientific">Pinguiococcus pyrenoidosus</name>
    <dbReference type="NCBI Taxonomy" id="172671"/>
    <lineage>
        <taxon>Eukaryota</taxon>
        <taxon>Sar</taxon>
        <taxon>Stramenopiles</taxon>
        <taxon>Ochrophyta</taxon>
        <taxon>Pinguiophyceae</taxon>
        <taxon>Pinguiochrysidales</taxon>
        <taxon>Pinguiochrysidaceae</taxon>
        <taxon>Pinguiococcus</taxon>
    </lineage>
</organism>
<dbReference type="EMBL" id="HBEA01007894">
    <property type="protein sequence ID" value="CAD8256577.1"/>
    <property type="molecule type" value="Transcribed_RNA"/>
</dbReference>
<dbReference type="PANTHER" id="PTHR23086:SF8">
    <property type="entry name" value="PHOSPHATIDYLINOSITOL 5-PHOSPHATE 4-KINASE, ISOFORM A"/>
    <property type="match status" value="1"/>
</dbReference>
<keyword evidence="1" id="KW-0418">Kinase</keyword>
<feature type="compositionally biased region" description="Basic and acidic residues" evidence="2">
    <location>
        <begin position="569"/>
        <end position="579"/>
    </location>
</feature>
<dbReference type="Gene3D" id="3.30.810.10">
    <property type="entry name" value="2-Layer Sandwich"/>
    <property type="match status" value="2"/>
</dbReference>
<feature type="compositionally biased region" description="Low complexity" evidence="2">
    <location>
        <begin position="468"/>
        <end position="477"/>
    </location>
</feature>
<feature type="region of interest" description="Disordered" evidence="2">
    <location>
        <begin position="458"/>
        <end position="543"/>
    </location>
</feature>
<feature type="compositionally biased region" description="Low complexity" evidence="2">
    <location>
        <begin position="556"/>
        <end position="567"/>
    </location>
</feature>
<dbReference type="CDD" id="cd00139">
    <property type="entry name" value="PIPKc"/>
    <property type="match status" value="1"/>
</dbReference>
<feature type="region of interest" description="Disordered" evidence="2">
    <location>
        <begin position="555"/>
        <end position="629"/>
    </location>
</feature>
<keyword evidence="1" id="KW-0067">ATP-binding</keyword>
<sequence>MADAKQQEHPDPDTDEEVKVVDNVFVGEPLEGTPAHAALKANAGIRVTRFNKTVGRRIKRPKTKNLTRNVKKKSRKRRSYIKGKVIDGQHEQYTLALGMMHALRTVIGRRTAPTQRAHLISSDFTSVDKYVFPPNGVLRGPLPTPPHNLAHTFKFKDYSPLVFRAIRELSNIEDDSYMLSVCGNRNFIEFIPNSKSGQFFFYSHDGKYMIKTQTSEENKFLRRILPHYYAHLRSNPDSLMTRFYGMHRVKMYHLRRKVHFVVMGSVFNTTERIHTIYDLKGSRVGREATAEERKNGGVLKDNDLVADGKKIVLGPKKARFLDILRRDVTFLQEMQIMDYSLLLGIHDKTKRVPEEQSGGASPKKRSDTPLTRAWESHHRRETWPMGQNESGDDRHTFQLDGPALRLAEEIVEEVSEESEQTIEQSGDGGATSSTPSSTLSPERREGFLRFFQRRKVKLPRKYKGNGTGTSSDSTGAGRRMRLSEPTAETEKAVPDEPVDEAAPPAPTQTAATEQGKKGASIPQVTSDEDFSESEVEDVDTDDEAHALTVDQLLRVSSSSPDLDPSQSEAARKAVRESFKRRLSTPTETSKKVLDGTHGAEGDGTEQVEEKEPAPSPQPEESGVAEQETIDTGLLMPLVLTRRKDSGVRSRTDTGDLGPDIYFMGIIDILQQYTLKKRGETMLRPLQVGFENAKLISAVDPHWYGERFLEFLDENTI</sequence>
<dbReference type="InterPro" id="IPR027484">
    <property type="entry name" value="PInositol-4-P-5-kinase_N"/>
</dbReference>
<gene>
    <name evidence="4" type="ORF">PPYR1160_LOCUS6069</name>
</gene>
<dbReference type="SMART" id="SM00330">
    <property type="entry name" value="PIPKc"/>
    <property type="match status" value="1"/>
</dbReference>
<feature type="compositionally biased region" description="Acidic residues" evidence="2">
    <location>
        <begin position="526"/>
        <end position="542"/>
    </location>
</feature>
<dbReference type="GO" id="GO:0046854">
    <property type="term" value="P:phosphatidylinositol phosphate biosynthetic process"/>
    <property type="evidence" value="ECO:0007669"/>
    <property type="project" value="TreeGrafter"/>
</dbReference>
<dbReference type="PANTHER" id="PTHR23086">
    <property type="entry name" value="PHOSPHATIDYLINOSITOL-4-PHOSPHATE 5-KINASE"/>
    <property type="match status" value="1"/>
</dbReference>
<dbReference type="GO" id="GO:0016308">
    <property type="term" value="F:1-phosphatidylinositol-4-phosphate 5-kinase activity"/>
    <property type="evidence" value="ECO:0007669"/>
    <property type="project" value="TreeGrafter"/>
</dbReference>
<keyword evidence="1" id="KW-0547">Nucleotide-binding</keyword>
<feature type="region of interest" description="Disordered" evidence="2">
    <location>
        <begin position="352"/>
        <end position="397"/>
    </location>
</feature>
<dbReference type="AlphaFoldDB" id="A0A7R9YC01"/>
<dbReference type="SUPFAM" id="SSF56104">
    <property type="entry name" value="SAICAR synthase-like"/>
    <property type="match status" value="2"/>
</dbReference>
<dbReference type="GO" id="GO:0005886">
    <property type="term" value="C:plasma membrane"/>
    <property type="evidence" value="ECO:0007669"/>
    <property type="project" value="TreeGrafter"/>
</dbReference>
<dbReference type="InterPro" id="IPR027483">
    <property type="entry name" value="PInositol-4-P-4/5-kinase_C_sf"/>
</dbReference>